<dbReference type="InterPro" id="IPR016181">
    <property type="entry name" value="Acyl_CoA_acyltransferase"/>
</dbReference>
<feature type="domain" description="N-acetyltransferase" evidence="1">
    <location>
        <begin position="14"/>
        <end position="174"/>
    </location>
</feature>
<dbReference type="InterPro" id="IPR051531">
    <property type="entry name" value="N-acetyltransferase"/>
</dbReference>
<reference evidence="2 3" key="1">
    <citation type="journal article" date="2015" name="Stand. Genomic Sci.">
        <title>Genomic Encyclopedia of Bacterial and Archaeal Type Strains, Phase III: the genomes of soil and plant-associated and newly described type strains.</title>
        <authorList>
            <person name="Whitman W.B."/>
            <person name="Woyke T."/>
            <person name="Klenk H.P."/>
            <person name="Zhou Y."/>
            <person name="Lilburn T.G."/>
            <person name="Beck B.J."/>
            <person name="De Vos P."/>
            <person name="Vandamme P."/>
            <person name="Eisen J.A."/>
            <person name="Garrity G."/>
            <person name="Hugenholtz P."/>
            <person name="Kyrpides N.C."/>
        </authorList>
    </citation>
    <scope>NUCLEOTIDE SEQUENCE [LARGE SCALE GENOMIC DNA]</scope>
    <source>
        <strain evidence="2 3">CGMCC 1.7271</strain>
    </source>
</reference>
<accession>A0A562SWW0</accession>
<name>A0A562SWW0_9BACT</name>
<dbReference type="EMBL" id="VLLE01000002">
    <property type="protein sequence ID" value="TWI85769.1"/>
    <property type="molecule type" value="Genomic_DNA"/>
</dbReference>
<dbReference type="RefSeq" id="WP_144884869.1">
    <property type="nucleotide sequence ID" value="NZ_VLLE01000002.1"/>
</dbReference>
<comment type="caution">
    <text evidence="2">The sequence shown here is derived from an EMBL/GenBank/DDBJ whole genome shotgun (WGS) entry which is preliminary data.</text>
</comment>
<keyword evidence="3" id="KW-1185">Reference proteome</keyword>
<dbReference type="PANTHER" id="PTHR43792">
    <property type="entry name" value="GNAT FAMILY, PUTATIVE (AFU_ORTHOLOGUE AFUA_3G00765)-RELATED-RELATED"/>
    <property type="match status" value="1"/>
</dbReference>
<dbReference type="InterPro" id="IPR000182">
    <property type="entry name" value="GNAT_dom"/>
</dbReference>
<organism evidence="2 3">
    <name type="scientific">Lacibacter cauensis</name>
    <dbReference type="NCBI Taxonomy" id="510947"/>
    <lineage>
        <taxon>Bacteria</taxon>
        <taxon>Pseudomonadati</taxon>
        <taxon>Bacteroidota</taxon>
        <taxon>Chitinophagia</taxon>
        <taxon>Chitinophagales</taxon>
        <taxon>Chitinophagaceae</taxon>
        <taxon>Lacibacter</taxon>
    </lineage>
</organism>
<proteinExistence type="predicted"/>
<dbReference type="Proteomes" id="UP000316167">
    <property type="component" value="Unassembled WGS sequence"/>
</dbReference>
<dbReference type="Pfam" id="PF13302">
    <property type="entry name" value="Acetyltransf_3"/>
    <property type="match status" value="1"/>
</dbReference>
<dbReference type="Gene3D" id="3.40.630.30">
    <property type="match status" value="1"/>
</dbReference>
<gene>
    <name evidence="2" type="ORF">IQ13_0937</name>
</gene>
<dbReference type="PROSITE" id="PS51186">
    <property type="entry name" value="GNAT"/>
    <property type="match status" value="1"/>
</dbReference>
<protein>
    <submittedName>
        <fullName evidence="2">RimJ/RimL family protein N-acetyltransferase</fullName>
    </submittedName>
</protein>
<evidence type="ECO:0000259" key="1">
    <source>
        <dbReference type="PROSITE" id="PS51186"/>
    </source>
</evidence>
<keyword evidence="2" id="KW-0808">Transferase</keyword>
<dbReference type="GO" id="GO:0016747">
    <property type="term" value="F:acyltransferase activity, transferring groups other than amino-acyl groups"/>
    <property type="evidence" value="ECO:0007669"/>
    <property type="project" value="InterPro"/>
</dbReference>
<dbReference type="AlphaFoldDB" id="A0A562SWW0"/>
<dbReference type="SUPFAM" id="SSF55729">
    <property type="entry name" value="Acyl-CoA N-acyltransferases (Nat)"/>
    <property type="match status" value="1"/>
</dbReference>
<dbReference type="OrthoDB" id="9788916at2"/>
<evidence type="ECO:0000313" key="2">
    <source>
        <dbReference type="EMBL" id="TWI85769.1"/>
    </source>
</evidence>
<sequence length="174" mass="19909">MNNFLLDGQETERLFFRAVNRLHYEAWLPFFITPETSRHWIMQAEKPEIACSKWYEKQFNRYERGEGGMNALLDKVSGCLIGHCGLIQQRVDGLIELEVGYSILPAYWNKGYATEAAIRCKTHAFENSFFPSLISIISPSNTASIKVALKMGMILDKTTVYGENNVSIYRVVDN</sequence>
<evidence type="ECO:0000313" key="3">
    <source>
        <dbReference type="Proteomes" id="UP000316167"/>
    </source>
</evidence>
<dbReference type="PANTHER" id="PTHR43792:SF1">
    <property type="entry name" value="N-ACETYLTRANSFERASE DOMAIN-CONTAINING PROTEIN"/>
    <property type="match status" value="1"/>
</dbReference>